<protein>
    <recommendedName>
        <fullName evidence="4">Invasion associated locus b family protein</fullName>
    </recommendedName>
</protein>
<sequence length="247" mass="26120">MFRLSRLLSAGTAGLAMPGIFALAGVGAVASVHGAVAQETGTRATIQQAQFDAGESSSRRRRGRGRGRSEAPAEAPPAADKKAALPPGMQQATPVVTFGDWNVFTNGQGKTRVCYAIAQPQTRSPNTLARDTAYLFVTIRKGENVQNEIAVMFGFKPKPAASQAKPGASAGKTDPYLSLGSTRFGLVVKDENAWVQNQAEEARIVTEMAKSPTATVRTTSMRGKPTSDDYALGGFGDAVKRAREECK</sequence>
<dbReference type="Proteomes" id="UP001055101">
    <property type="component" value="Unassembled WGS sequence"/>
</dbReference>
<evidence type="ECO:0000313" key="2">
    <source>
        <dbReference type="EMBL" id="GJE56648.1"/>
    </source>
</evidence>
<comment type="caution">
    <text evidence="2">The sequence shown here is derived from an EMBL/GenBank/DDBJ whole genome shotgun (WGS) entry which is preliminary data.</text>
</comment>
<name>A0ABQ4TRV9_9HYPH</name>
<reference evidence="2" key="1">
    <citation type="journal article" date="2021" name="Front. Microbiol.">
        <title>Comprehensive Comparative Genomics and Phenotyping of Methylobacterium Species.</title>
        <authorList>
            <person name="Alessa O."/>
            <person name="Ogura Y."/>
            <person name="Fujitani Y."/>
            <person name="Takami H."/>
            <person name="Hayashi T."/>
            <person name="Sahin N."/>
            <person name="Tani A."/>
        </authorList>
    </citation>
    <scope>NUCLEOTIDE SEQUENCE</scope>
    <source>
        <strain evidence="2">DSM 23674</strain>
    </source>
</reference>
<dbReference type="RefSeq" id="WP_306424642.1">
    <property type="nucleotide sequence ID" value="NZ_BPRA01000014.1"/>
</dbReference>
<evidence type="ECO:0000256" key="1">
    <source>
        <dbReference type="SAM" id="MobiDB-lite"/>
    </source>
</evidence>
<gene>
    <name evidence="2" type="ORF">EKPJFOCH_3156</name>
</gene>
<accession>A0ABQ4TRV9</accession>
<organism evidence="2 3">
    <name type="scientific">Methylobacterium thuringiense</name>
    <dbReference type="NCBI Taxonomy" id="1003091"/>
    <lineage>
        <taxon>Bacteria</taxon>
        <taxon>Pseudomonadati</taxon>
        <taxon>Pseudomonadota</taxon>
        <taxon>Alphaproteobacteria</taxon>
        <taxon>Hyphomicrobiales</taxon>
        <taxon>Methylobacteriaceae</taxon>
        <taxon>Methylobacterium</taxon>
    </lineage>
</organism>
<evidence type="ECO:0008006" key="4">
    <source>
        <dbReference type="Google" id="ProtNLM"/>
    </source>
</evidence>
<feature type="region of interest" description="Disordered" evidence="1">
    <location>
        <begin position="211"/>
        <end position="234"/>
    </location>
</feature>
<reference evidence="2" key="2">
    <citation type="submission" date="2021-08" db="EMBL/GenBank/DDBJ databases">
        <authorList>
            <person name="Tani A."/>
            <person name="Ola A."/>
            <person name="Ogura Y."/>
            <person name="Katsura K."/>
            <person name="Hayashi T."/>
        </authorList>
    </citation>
    <scope>NUCLEOTIDE SEQUENCE</scope>
    <source>
        <strain evidence="2">DSM 23674</strain>
    </source>
</reference>
<proteinExistence type="predicted"/>
<keyword evidence="3" id="KW-1185">Reference proteome</keyword>
<evidence type="ECO:0000313" key="3">
    <source>
        <dbReference type="Proteomes" id="UP001055101"/>
    </source>
</evidence>
<feature type="compositionally biased region" description="Polar residues" evidence="1">
    <location>
        <begin position="212"/>
        <end position="221"/>
    </location>
</feature>
<feature type="region of interest" description="Disordered" evidence="1">
    <location>
        <begin position="49"/>
        <end position="87"/>
    </location>
</feature>
<dbReference type="EMBL" id="BPRA01000014">
    <property type="protein sequence ID" value="GJE56648.1"/>
    <property type="molecule type" value="Genomic_DNA"/>
</dbReference>